<evidence type="ECO:0000313" key="2">
    <source>
        <dbReference type="EMBL" id="BAN01776.1"/>
    </source>
</evidence>
<feature type="region of interest" description="Disordered" evidence="1">
    <location>
        <begin position="1"/>
        <end position="37"/>
    </location>
</feature>
<dbReference type="AlphaFoldDB" id="A0A6C7ECN4"/>
<reference evidence="2 3" key="1">
    <citation type="journal article" date="2013" name="Int. J. Syst. Evol. Microbiol.">
        <title>Ilumatobacter nonamiense sp. nov. and Ilumatobacter coccineum sp. nov., isolated from seashore sand.</title>
        <authorList>
            <person name="Matsumoto A."/>
            <person name="Kasai H."/>
            <person name="Matsuo Y."/>
            <person name="Shizuri Y."/>
            <person name="Ichikawa N."/>
            <person name="Fujita N."/>
            <person name="Omura S."/>
            <person name="Takahashi Y."/>
        </authorList>
    </citation>
    <scope>NUCLEOTIDE SEQUENCE [LARGE SCALE GENOMIC DNA]</scope>
    <source>
        <strain evidence="3">NBRC 103263 / KCTC 29153 / YM16-304</strain>
    </source>
</reference>
<feature type="region of interest" description="Disordered" evidence="1">
    <location>
        <begin position="410"/>
        <end position="468"/>
    </location>
</feature>
<feature type="compositionally biased region" description="Gly residues" evidence="1">
    <location>
        <begin position="418"/>
        <end position="454"/>
    </location>
</feature>
<keyword evidence="3" id="KW-1185">Reference proteome</keyword>
<evidence type="ECO:0000256" key="1">
    <source>
        <dbReference type="SAM" id="MobiDB-lite"/>
    </source>
</evidence>
<dbReference type="Proteomes" id="UP000011863">
    <property type="component" value="Chromosome"/>
</dbReference>
<protein>
    <submittedName>
        <fullName evidence="2">Uncharacterized protein</fullName>
    </submittedName>
</protein>
<dbReference type="EMBL" id="AP012057">
    <property type="protein sequence ID" value="BAN01776.1"/>
    <property type="molecule type" value="Genomic_DNA"/>
</dbReference>
<proteinExistence type="predicted"/>
<evidence type="ECO:0000313" key="3">
    <source>
        <dbReference type="Proteomes" id="UP000011863"/>
    </source>
</evidence>
<dbReference type="KEGG" id="aym:YM304_14620"/>
<gene>
    <name evidence="2" type="ORF">YM304_14620</name>
</gene>
<accession>A0A6C7ECN4</accession>
<sequence>MRRTFPPTSPRRLSHVRNPSVLTHSTKQCQRESIRSSSHAQRAWPAVSIVFALLASVVVMSISAPSALGTNSSGSVLEIQVAGQGSIPSDATSAVLNIASARASADGFVVAWPCGSPRPDTASLNYRKGQPISNATIIAIGDGGKICLANSTDTDLIVDANAALTATTGVVTANPIRIHDTRDSSPNEAGATLEIQVSGRNNVPEDSEAAVLNIAAARGANNGFVTAWPCGDPRPTASSLNYRAGEAVSNATIIAIGDGGKICLSSSTSADLVVDLNGIVSGNADFAGGAPIRLLDTRGGNPNGAGATHEVAIAGAGIAPANATAAVINIAATNATAAGFVTAWPCGTPRPNAASLNYGTAGAISNSTTVGIGDDGKICLFTSTSADLVVDVNGAFEGDDLATFPPVRLEDTRITDTSGGGGDGDTTTTGGDGDTTTTGGGGGGDTTTTGGGGDTTTPTPSGTQFFESFDGNTGLDRFRTGLFHRDDTVITQHSWQGDHDLDCNAPPTERTIDRNDIDGWRYLCKDHLMTSIGDTSGYSVGWFSPDQVFDSITEVCWDVNLTDLGSRQWWKVAVLSTSAPDIMSEVAASELSDLNGSDRAIASYGGVGGWKGKMRIGDERQDWFGMDSGDDKKTRYPACFRDNGNGTLTFTMTGPKDGGAVSTESFTSAGSFPDGPLKVVFQDHNYTPTKSDNGVGTPVGFTWHWDNIIIS</sequence>
<name>A0A6C7ECN4_ILUCY</name>
<organism evidence="2 3">
    <name type="scientific">Ilumatobacter coccineus (strain NBRC 103263 / KCTC 29153 / YM16-304)</name>
    <dbReference type="NCBI Taxonomy" id="1313172"/>
    <lineage>
        <taxon>Bacteria</taxon>
        <taxon>Bacillati</taxon>
        <taxon>Actinomycetota</taxon>
        <taxon>Acidimicrobiia</taxon>
        <taxon>Acidimicrobiales</taxon>
        <taxon>Ilumatobacteraceae</taxon>
        <taxon>Ilumatobacter</taxon>
    </lineage>
</organism>